<evidence type="ECO:0000256" key="1">
    <source>
        <dbReference type="ARBA" id="ARBA00001933"/>
    </source>
</evidence>
<evidence type="ECO:0000313" key="3">
    <source>
        <dbReference type="EMBL" id="MFC5922292.1"/>
    </source>
</evidence>
<dbReference type="CDD" id="cd00616">
    <property type="entry name" value="AHBA_syn"/>
    <property type="match status" value="1"/>
</dbReference>
<dbReference type="InterPro" id="IPR000653">
    <property type="entry name" value="DegT/StrS_aminotransferase"/>
</dbReference>
<organism evidence="3 4">
    <name type="scientific">Micromonospora vulcania</name>
    <dbReference type="NCBI Taxonomy" id="1441873"/>
    <lineage>
        <taxon>Bacteria</taxon>
        <taxon>Bacillati</taxon>
        <taxon>Actinomycetota</taxon>
        <taxon>Actinomycetes</taxon>
        <taxon>Micromonosporales</taxon>
        <taxon>Micromonosporaceae</taxon>
        <taxon>Micromonospora</taxon>
    </lineage>
</organism>
<keyword evidence="4" id="KW-1185">Reference proteome</keyword>
<comment type="cofactor">
    <cofactor evidence="1">
        <name>pyridoxal 5'-phosphate</name>
        <dbReference type="ChEBI" id="CHEBI:597326"/>
    </cofactor>
</comment>
<gene>
    <name evidence="3" type="ORF">ACFQGL_02910</name>
</gene>
<keyword evidence="3" id="KW-0032">Aminotransferase</keyword>
<proteinExistence type="inferred from homology"/>
<dbReference type="SUPFAM" id="SSF53383">
    <property type="entry name" value="PLP-dependent transferases"/>
    <property type="match status" value="1"/>
</dbReference>
<reference evidence="4" key="1">
    <citation type="journal article" date="2019" name="Int. J. Syst. Evol. Microbiol.">
        <title>The Global Catalogue of Microorganisms (GCM) 10K type strain sequencing project: providing services to taxonomists for standard genome sequencing and annotation.</title>
        <authorList>
            <consortium name="The Broad Institute Genomics Platform"/>
            <consortium name="The Broad Institute Genome Sequencing Center for Infectious Disease"/>
            <person name="Wu L."/>
            <person name="Ma J."/>
        </authorList>
    </citation>
    <scope>NUCLEOTIDE SEQUENCE [LARGE SCALE GENOMIC DNA]</scope>
    <source>
        <strain evidence="4">CGMCC 4.7144</strain>
    </source>
</reference>
<dbReference type="Pfam" id="PF01041">
    <property type="entry name" value="DegT_DnrJ_EryC1"/>
    <property type="match status" value="1"/>
</dbReference>
<comment type="caution">
    <text evidence="3">The sequence shown here is derived from an EMBL/GenBank/DDBJ whole genome shotgun (WGS) entry which is preliminary data.</text>
</comment>
<dbReference type="PANTHER" id="PTHR30244">
    <property type="entry name" value="TRANSAMINASE"/>
    <property type="match status" value="1"/>
</dbReference>
<protein>
    <submittedName>
        <fullName evidence="3">DegT/DnrJ/EryC1/StrS family aminotransferase</fullName>
    </submittedName>
</protein>
<dbReference type="Gene3D" id="3.40.640.10">
    <property type="entry name" value="Type I PLP-dependent aspartate aminotransferase-like (Major domain)"/>
    <property type="match status" value="1"/>
</dbReference>
<keyword evidence="2" id="KW-0663">Pyridoxal phosphate</keyword>
<dbReference type="RefSeq" id="WP_377504872.1">
    <property type="nucleotide sequence ID" value="NZ_JBHSQS010000002.1"/>
</dbReference>
<dbReference type="InterPro" id="IPR015421">
    <property type="entry name" value="PyrdxlP-dep_Trfase_major"/>
</dbReference>
<dbReference type="InterPro" id="IPR015422">
    <property type="entry name" value="PyrdxlP-dep_Trfase_small"/>
</dbReference>
<dbReference type="EMBL" id="JBHSQS010000002">
    <property type="protein sequence ID" value="MFC5922292.1"/>
    <property type="molecule type" value="Genomic_DNA"/>
</dbReference>
<keyword evidence="3" id="KW-0808">Transferase</keyword>
<accession>A0ABW1H1J4</accession>
<dbReference type="PANTHER" id="PTHR30244:SF34">
    <property type="entry name" value="DTDP-4-AMINO-4,6-DIDEOXYGALACTOSE TRANSAMINASE"/>
    <property type="match status" value="1"/>
</dbReference>
<evidence type="ECO:0000256" key="2">
    <source>
        <dbReference type="RuleBase" id="RU004508"/>
    </source>
</evidence>
<evidence type="ECO:0000313" key="4">
    <source>
        <dbReference type="Proteomes" id="UP001596226"/>
    </source>
</evidence>
<sequence length="400" mass="42208">MPVPDGLVDAADSALGQDPSGTVHLSPPDIGPLEESYLVAALRSGWVAPVGPDLQAFEHDVAERVGTEGAVAVNSGTAALHLALLGVGVGPGDVVIVPTLTFVATANAVRYIGARPVFVDCDPRTGNVDVGLAADLLRRLRAQGERVGAIVPVDMFGSCADYRSLVPICADAEVPLVEDAAEALGAGHGGQPAGSFGRVGALSFNGNKIMTTSGGGMLVSDDTALLARARHLATQAREPARHYEHREMGYNYRLSNLLAALGRAQLVRLDGMIARRRQLRDHYAKLFAPVPGVGVLGVEDDESNCWLTVVTVEHEQCGWRADDLAAHLAERDIETRPVWKPMHLQPMNAGAQSLLTGAAEHLFTHGLTLPSGSALTEPQITRVFAAIDEFLRVRTGPSTA</sequence>
<dbReference type="InterPro" id="IPR015424">
    <property type="entry name" value="PyrdxlP-dep_Trfase"/>
</dbReference>
<dbReference type="Proteomes" id="UP001596226">
    <property type="component" value="Unassembled WGS sequence"/>
</dbReference>
<dbReference type="Gene3D" id="3.90.1150.10">
    <property type="entry name" value="Aspartate Aminotransferase, domain 1"/>
    <property type="match status" value="1"/>
</dbReference>
<name>A0ABW1H1J4_9ACTN</name>
<dbReference type="PIRSF" id="PIRSF000390">
    <property type="entry name" value="PLP_StrS"/>
    <property type="match status" value="1"/>
</dbReference>
<dbReference type="GO" id="GO:0008483">
    <property type="term" value="F:transaminase activity"/>
    <property type="evidence" value="ECO:0007669"/>
    <property type="project" value="UniProtKB-KW"/>
</dbReference>
<comment type="similarity">
    <text evidence="2">Belongs to the DegT/DnrJ/EryC1 family.</text>
</comment>